<dbReference type="AlphaFoldDB" id="A0A0R3RKP2"/>
<sequence>MQDFALDNLRTLNFGIFLEDEGEEEEVVKRRSAMRPNSKSCEILIVLYSAFYREDEAKFLEKVAHLHLEDARAVSEIAEETKRKQRRHHSVQESPCAHHLPAIEDPDNSRSFSKSSSASFTKAAKIERRGMDFRNTKGDVGDKRISKWCGLLSSFSSAASSRQPSKKPQKRRMSTFT</sequence>
<evidence type="ECO:0000313" key="3">
    <source>
        <dbReference type="WBParaSite" id="EEL_0000205101-mRNA-1"/>
    </source>
</evidence>
<feature type="region of interest" description="Disordered" evidence="1">
    <location>
        <begin position="155"/>
        <end position="177"/>
    </location>
</feature>
<keyword evidence="2" id="KW-1185">Reference proteome</keyword>
<name>A0A0R3RKP2_9BILA</name>
<feature type="region of interest" description="Disordered" evidence="1">
    <location>
        <begin position="79"/>
        <end position="118"/>
    </location>
</feature>
<dbReference type="WBParaSite" id="EEL_0000205101-mRNA-1">
    <property type="protein sequence ID" value="EEL_0000205101-mRNA-1"/>
    <property type="gene ID" value="EEL_0000205101"/>
</dbReference>
<evidence type="ECO:0000313" key="2">
    <source>
        <dbReference type="Proteomes" id="UP000050640"/>
    </source>
</evidence>
<feature type="compositionally biased region" description="Basic residues" evidence="1">
    <location>
        <begin position="164"/>
        <end position="177"/>
    </location>
</feature>
<organism evidence="2 3">
    <name type="scientific">Elaeophora elaphi</name>
    <dbReference type="NCBI Taxonomy" id="1147741"/>
    <lineage>
        <taxon>Eukaryota</taxon>
        <taxon>Metazoa</taxon>
        <taxon>Ecdysozoa</taxon>
        <taxon>Nematoda</taxon>
        <taxon>Chromadorea</taxon>
        <taxon>Rhabditida</taxon>
        <taxon>Spirurina</taxon>
        <taxon>Spiruromorpha</taxon>
        <taxon>Filarioidea</taxon>
        <taxon>Onchocercidae</taxon>
        <taxon>Elaeophora</taxon>
    </lineage>
</organism>
<protein>
    <submittedName>
        <fullName evidence="3">Ovate family protein</fullName>
    </submittedName>
</protein>
<dbReference type="Proteomes" id="UP000050640">
    <property type="component" value="Unplaced"/>
</dbReference>
<accession>A0A0R3RKP2</accession>
<feature type="compositionally biased region" description="Low complexity" evidence="1">
    <location>
        <begin position="109"/>
        <end position="118"/>
    </location>
</feature>
<reference evidence="3" key="1">
    <citation type="submission" date="2017-02" db="UniProtKB">
        <authorList>
            <consortium name="WormBaseParasite"/>
        </authorList>
    </citation>
    <scope>IDENTIFICATION</scope>
</reference>
<evidence type="ECO:0000256" key="1">
    <source>
        <dbReference type="SAM" id="MobiDB-lite"/>
    </source>
</evidence>
<proteinExistence type="predicted"/>